<dbReference type="PROSITE" id="PS50977">
    <property type="entry name" value="HTH_TETR_2"/>
    <property type="match status" value="1"/>
</dbReference>
<dbReference type="GO" id="GO:0000976">
    <property type="term" value="F:transcription cis-regulatory region binding"/>
    <property type="evidence" value="ECO:0007669"/>
    <property type="project" value="TreeGrafter"/>
</dbReference>
<dbReference type="PANTHER" id="PTHR30055">
    <property type="entry name" value="HTH-TYPE TRANSCRIPTIONAL REGULATOR RUTR"/>
    <property type="match status" value="1"/>
</dbReference>
<dbReference type="Gene3D" id="1.10.357.10">
    <property type="entry name" value="Tetracycline Repressor, domain 2"/>
    <property type="match status" value="1"/>
</dbReference>
<dbReference type="SUPFAM" id="SSF46689">
    <property type="entry name" value="Homeodomain-like"/>
    <property type="match status" value="1"/>
</dbReference>
<name>A0A4Q7LVC1_9BURK</name>
<dbReference type="Proteomes" id="UP000293433">
    <property type="component" value="Unassembled WGS sequence"/>
</dbReference>
<dbReference type="Pfam" id="PF00440">
    <property type="entry name" value="TetR_N"/>
    <property type="match status" value="1"/>
</dbReference>
<accession>A0A4Q7LVC1</accession>
<evidence type="ECO:0000313" key="6">
    <source>
        <dbReference type="Proteomes" id="UP000293433"/>
    </source>
</evidence>
<proteinExistence type="predicted"/>
<reference evidence="5 6" key="1">
    <citation type="submission" date="2019-02" db="EMBL/GenBank/DDBJ databases">
        <title>Genomic Encyclopedia of Type Strains, Phase IV (KMG-IV): sequencing the most valuable type-strain genomes for metagenomic binning, comparative biology and taxonomic classification.</title>
        <authorList>
            <person name="Goeker M."/>
        </authorList>
    </citation>
    <scope>NUCLEOTIDE SEQUENCE [LARGE SCALE GENOMIC DNA]</scope>
    <source>
        <strain evidence="5 6">DSM 10617</strain>
    </source>
</reference>
<evidence type="ECO:0000256" key="3">
    <source>
        <dbReference type="SAM" id="MobiDB-lite"/>
    </source>
</evidence>
<feature type="domain" description="HTH tetR-type" evidence="4">
    <location>
        <begin position="25"/>
        <end position="85"/>
    </location>
</feature>
<evidence type="ECO:0000259" key="4">
    <source>
        <dbReference type="PROSITE" id="PS50977"/>
    </source>
</evidence>
<evidence type="ECO:0000313" key="5">
    <source>
        <dbReference type="EMBL" id="RZS58423.1"/>
    </source>
</evidence>
<evidence type="ECO:0000256" key="2">
    <source>
        <dbReference type="PROSITE-ProRule" id="PRU00335"/>
    </source>
</evidence>
<feature type="DNA-binding region" description="H-T-H motif" evidence="2">
    <location>
        <begin position="48"/>
        <end position="67"/>
    </location>
</feature>
<dbReference type="PRINTS" id="PR00455">
    <property type="entry name" value="HTHTETR"/>
</dbReference>
<evidence type="ECO:0000256" key="1">
    <source>
        <dbReference type="ARBA" id="ARBA00023125"/>
    </source>
</evidence>
<dbReference type="InterPro" id="IPR050109">
    <property type="entry name" value="HTH-type_TetR-like_transc_reg"/>
</dbReference>
<dbReference type="InterPro" id="IPR025722">
    <property type="entry name" value="TetR"/>
</dbReference>
<dbReference type="EMBL" id="SGWV01000007">
    <property type="protein sequence ID" value="RZS58423.1"/>
    <property type="molecule type" value="Genomic_DNA"/>
</dbReference>
<dbReference type="InterPro" id="IPR001647">
    <property type="entry name" value="HTH_TetR"/>
</dbReference>
<protein>
    <submittedName>
        <fullName evidence="5">TetR family transcriptional regulator</fullName>
    </submittedName>
</protein>
<keyword evidence="6" id="KW-1185">Reference proteome</keyword>
<sequence length="245" mass="27394">MTSRPTRTDPMPLDGETRGERKPPRRTAERILDHSLALFNRYGEPNVSTTVIAAELRISPGNLYYHYPAKEELVNALVERYELALDATLAEAGDHDDAIGAWRLVPALLRLAWDYRFIFRDLNDLLTRNRQLETHCQAALARQTTAIRARVAALCHLDGQPLDAPGADALATSIVVLLTYWLSYEYVRAPRQALEPDNADAAISRGTVQAMALLWPYLRVEHREMLKGAAAVAQPAQPAQPFTSR</sequence>
<dbReference type="PANTHER" id="PTHR30055:SF223">
    <property type="entry name" value="HTH-TYPE TRANSCRIPTIONAL REGULATOR UIDR"/>
    <property type="match status" value="1"/>
</dbReference>
<dbReference type="InterPro" id="IPR009057">
    <property type="entry name" value="Homeodomain-like_sf"/>
</dbReference>
<feature type="region of interest" description="Disordered" evidence="3">
    <location>
        <begin position="1"/>
        <end position="26"/>
    </location>
</feature>
<dbReference type="Pfam" id="PF13972">
    <property type="entry name" value="TetR"/>
    <property type="match status" value="1"/>
</dbReference>
<dbReference type="AlphaFoldDB" id="A0A4Q7LVC1"/>
<organism evidence="5 6">
    <name type="scientific">Sphaerotilus mobilis</name>
    <dbReference type="NCBI Taxonomy" id="47994"/>
    <lineage>
        <taxon>Bacteria</taxon>
        <taxon>Pseudomonadati</taxon>
        <taxon>Pseudomonadota</taxon>
        <taxon>Betaproteobacteria</taxon>
        <taxon>Burkholderiales</taxon>
        <taxon>Sphaerotilaceae</taxon>
        <taxon>Sphaerotilus</taxon>
    </lineage>
</organism>
<gene>
    <name evidence="5" type="ORF">EV685_0716</name>
</gene>
<dbReference type="GO" id="GO:0003700">
    <property type="term" value="F:DNA-binding transcription factor activity"/>
    <property type="evidence" value="ECO:0007669"/>
    <property type="project" value="TreeGrafter"/>
</dbReference>
<keyword evidence="1 2" id="KW-0238">DNA-binding</keyword>
<comment type="caution">
    <text evidence="5">The sequence shown here is derived from an EMBL/GenBank/DDBJ whole genome shotgun (WGS) entry which is preliminary data.</text>
</comment>
<dbReference type="RefSeq" id="WP_242615397.1">
    <property type="nucleotide sequence ID" value="NZ_SGWV01000007.1"/>
</dbReference>
<feature type="compositionally biased region" description="Basic and acidic residues" evidence="3">
    <location>
        <begin position="15"/>
        <end position="26"/>
    </location>
</feature>